<protein>
    <recommendedName>
        <fullName evidence="10">Polysaccharide biosynthesis protein</fullName>
    </recommendedName>
</protein>
<evidence type="ECO:0000256" key="1">
    <source>
        <dbReference type="ARBA" id="ARBA00004651"/>
    </source>
</evidence>
<sequence length="443" mass="45363">MQRAGRSLTVATLVVAVSGYAVIVLAGRSLSPADYERFTVYWGLFFACTGVLDGLLQETTRAVTAAQQAPGRPAGLPAGHSVTDADPASGAHPAAVAVGVALGVTALIACTAPLWASSLLPGAGVTGAVLLASGLASYAVQATVCGLLSASGRWRSYAWLISVDSAVRVALAVAAWATGLHLTAFLLVTVIGAATWTGLLLTDRHRTRILLRHRADVPTGEFLRRVGAAMLASGATALLITGFPVLFTVTSRDAAPGTLAAVITAVTLTRAPLLVPLQRFLPALIVHLSRHRDAVRRALLRPLAVVVATALGGGLMAWWLAVPLAGWFFPADLVADAGVFAVLTVASGALAVLMVTGSAMLTVERHGVYVLGWLTATVVAVALLSLDLSPATRAALALGVAPLAGAAVHLAASASPASFRRLRPSRPARPVQPGRAGSSSRTR</sequence>
<organism evidence="8 9">
    <name type="scientific">Corynebacterium terpenotabidum Y-11</name>
    <dbReference type="NCBI Taxonomy" id="1200352"/>
    <lineage>
        <taxon>Bacteria</taxon>
        <taxon>Bacillati</taxon>
        <taxon>Actinomycetota</taxon>
        <taxon>Actinomycetes</taxon>
        <taxon>Mycobacteriales</taxon>
        <taxon>Corynebacteriaceae</taxon>
        <taxon>Corynebacterium</taxon>
    </lineage>
</organism>
<feature type="transmembrane region" description="Helical" evidence="7">
    <location>
        <begin position="333"/>
        <end position="356"/>
    </location>
</feature>
<feature type="transmembrane region" description="Helical" evidence="7">
    <location>
        <begin position="94"/>
        <end position="116"/>
    </location>
</feature>
<evidence type="ECO:0008006" key="10">
    <source>
        <dbReference type="Google" id="ProtNLM"/>
    </source>
</evidence>
<name>S4XGM9_9CORY</name>
<evidence type="ECO:0000256" key="5">
    <source>
        <dbReference type="ARBA" id="ARBA00023136"/>
    </source>
</evidence>
<evidence type="ECO:0000256" key="7">
    <source>
        <dbReference type="SAM" id="Phobius"/>
    </source>
</evidence>
<gene>
    <name evidence="8" type="ORF">A606_10285</name>
</gene>
<proteinExistence type="predicted"/>
<feature type="transmembrane region" description="Helical" evidence="7">
    <location>
        <begin position="182"/>
        <end position="201"/>
    </location>
</feature>
<dbReference type="HOGENOM" id="CLU_039164_0_0_11"/>
<keyword evidence="4 7" id="KW-1133">Transmembrane helix</keyword>
<reference evidence="8 9" key="1">
    <citation type="submission" date="2012-06" db="EMBL/GenBank/DDBJ databases">
        <title>Complete genome sequence of Corynebacterium terpenotabidum Y-11 (=DSM 44721).</title>
        <authorList>
            <person name="Ruckert C."/>
            <person name="Albersmeier A."/>
            <person name="Al-Dilaimi A."/>
            <person name="Szczepanowski R."/>
            <person name="Kalinowski J."/>
        </authorList>
    </citation>
    <scope>NUCLEOTIDE SEQUENCE [LARGE SCALE GENOMIC DNA]</scope>
    <source>
        <strain evidence="8 9">Y-11</strain>
    </source>
</reference>
<dbReference type="RefSeq" id="WP_020442046.1">
    <property type="nucleotide sequence ID" value="NC_021663.1"/>
</dbReference>
<keyword evidence="3 7" id="KW-0812">Transmembrane</keyword>
<dbReference type="Proteomes" id="UP000014809">
    <property type="component" value="Chromosome"/>
</dbReference>
<dbReference type="AlphaFoldDB" id="S4XGM9"/>
<evidence type="ECO:0000256" key="2">
    <source>
        <dbReference type="ARBA" id="ARBA00022475"/>
    </source>
</evidence>
<feature type="transmembrane region" description="Helical" evidence="7">
    <location>
        <begin position="157"/>
        <end position="176"/>
    </location>
</feature>
<dbReference type="eggNOG" id="COG2244">
    <property type="taxonomic scope" value="Bacteria"/>
</dbReference>
<dbReference type="OrthoDB" id="4771963at2"/>
<evidence type="ECO:0000256" key="4">
    <source>
        <dbReference type="ARBA" id="ARBA00022989"/>
    </source>
</evidence>
<feature type="transmembrane region" description="Helical" evidence="7">
    <location>
        <begin position="38"/>
        <end position="56"/>
    </location>
</feature>
<dbReference type="PANTHER" id="PTHR30250">
    <property type="entry name" value="PST FAMILY PREDICTED COLANIC ACID TRANSPORTER"/>
    <property type="match status" value="1"/>
</dbReference>
<keyword evidence="5 7" id="KW-0472">Membrane</keyword>
<feature type="region of interest" description="Disordered" evidence="6">
    <location>
        <begin position="422"/>
        <end position="443"/>
    </location>
</feature>
<feature type="transmembrane region" description="Helical" evidence="7">
    <location>
        <begin position="128"/>
        <end position="150"/>
    </location>
</feature>
<evidence type="ECO:0000256" key="3">
    <source>
        <dbReference type="ARBA" id="ARBA00022692"/>
    </source>
</evidence>
<feature type="transmembrane region" description="Helical" evidence="7">
    <location>
        <begin position="259"/>
        <end position="277"/>
    </location>
</feature>
<accession>S4XGM9</accession>
<evidence type="ECO:0000313" key="8">
    <source>
        <dbReference type="EMBL" id="AGP31696.1"/>
    </source>
</evidence>
<dbReference type="STRING" id="1200352.A606_10285"/>
<dbReference type="InterPro" id="IPR050833">
    <property type="entry name" value="Poly_Biosynth_Transport"/>
</dbReference>
<dbReference type="EMBL" id="CP003696">
    <property type="protein sequence ID" value="AGP31696.1"/>
    <property type="molecule type" value="Genomic_DNA"/>
</dbReference>
<feature type="transmembrane region" description="Helical" evidence="7">
    <location>
        <begin position="7"/>
        <end position="26"/>
    </location>
</feature>
<feature type="transmembrane region" description="Helical" evidence="7">
    <location>
        <begin position="368"/>
        <end position="388"/>
    </location>
</feature>
<evidence type="ECO:0000313" key="9">
    <source>
        <dbReference type="Proteomes" id="UP000014809"/>
    </source>
</evidence>
<dbReference type="KEGG" id="cter:A606_10285"/>
<evidence type="ECO:0000256" key="6">
    <source>
        <dbReference type="SAM" id="MobiDB-lite"/>
    </source>
</evidence>
<dbReference type="PANTHER" id="PTHR30250:SF11">
    <property type="entry name" value="O-ANTIGEN TRANSPORTER-RELATED"/>
    <property type="match status" value="1"/>
</dbReference>
<feature type="transmembrane region" description="Helical" evidence="7">
    <location>
        <begin position="298"/>
        <end position="321"/>
    </location>
</feature>
<feature type="transmembrane region" description="Helical" evidence="7">
    <location>
        <begin position="222"/>
        <end position="247"/>
    </location>
</feature>
<keyword evidence="9" id="KW-1185">Reference proteome</keyword>
<comment type="subcellular location">
    <subcellularLocation>
        <location evidence="1">Cell membrane</location>
        <topology evidence="1">Multi-pass membrane protein</topology>
    </subcellularLocation>
</comment>
<keyword evidence="2" id="KW-1003">Cell membrane</keyword>
<feature type="transmembrane region" description="Helical" evidence="7">
    <location>
        <begin position="394"/>
        <end position="419"/>
    </location>
</feature>
<dbReference type="GO" id="GO:0005886">
    <property type="term" value="C:plasma membrane"/>
    <property type="evidence" value="ECO:0007669"/>
    <property type="project" value="UniProtKB-SubCell"/>
</dbReference>